<dbReference type="AlphaFoldDB" id="A0A6M3JRW5"/>
<reference evidence="1" key="1">
    <citation type="submission" date="2020-03" db="EMBL/GenBank/DDBJ databases">
        <title>The deep terrestrial virosphere.</title>
        <authorList>
            <person name="Holmfeldt K."/>
            <person name="Nilsson E."/>
            <person name="Simone D."/>
            <person name="Lopez-Fernandez M."/>
            <person name="Wu X."/>
            <person name="de Brujin I."/>
            <person name="Lundin D."/>
            <person name="Andersson A."/>
            <person name="Bertilsson S."/>
            <person name="Dopson M."/>
        </authorList>
    </citation>
    <scope>NUCLEOTIDE SEQUENCE</scope>
    <source>
        <strain evidence="1">MM415A03106</strain>
        <strain evidence="2">MM415B02899</strain>
    </source>
</reference>
<gene>
    <name evidence="1" type="ORF">MM415A03106_0002</name>
    <name evidence="2" type="ORF">MM415B02899_0005</name>
</gene>
<proteinExistence type="predicted"/>
<name>A0A6M3JRW5_9ZZZZ</name>
<evidence type="ECO:0000313" key="2">
    <source>
        <dbReference type="EMBL" id="QJA87733.1"/>
    </source>
</evidence>
<protein>
    <submittedName>
        <fullName evidence="1">Uncharacterized protein</fullName>
    </submittedName>
</protein>
<organism evidence="1">
    <name type="scientific">viral metagenome</name>
    <dbReference type="NCBI Taxonomy" id="1070528"/>
    <lineage>
        <taxon>unclassified sequences</taxon>
        <taxon>metagenomes</taxon>
        <taxon>organismal metagenomes</taxon>
    </lineage>
</organism>
<dbReference type="EMBL" id="MT141891">
    <property type="protein sequence ID" value="QJA71675.1"/>
    <property type="molecule type" value="Genomic_DNA"/>
</dbReference>
<evidence type="ECO:0000313" key="1">
    <source>
        <dbReference type="EMBL" id="QJA71675.1"/>
    </source>
</evidence>
<accession>A0A6M3JRW5</accession>
<sequence length="211" mass="24268">MSTDRIVKRMRSLHPRGYWTDEDERPGVTKLDPPRYRRFSMPEMVHRGWVNPLLSTDYDTVKDELHLEAQTLKNIEDQRLMGANAPTSGRPEMVVTRHTVLGRLRNYKQWAYEDGIRRLLDTLDLDVAESWDHLDVDAEVQDGSLVVWNRKTGDLVVALDRVDTAKIDAAAREYDIEDRIQFDEDLRAAILDAEAAADQAVDALDSDDFPF</sequence>
<dbReference type="EMBL" id="MT142729">
    <property type="protein sequence ID" value="QJA87733.1"/>
    <property type="molecule type" value="Genomic_DNA"/>
</dbReference>